<keyword evidence="2" id="KW-0732">Signal</keyword>
<evidence type="ECO:0000259" key="3">
    <source>
        <dbReference type="Pfam" id="PF10988"/>
    </source>
</evidence>
<dbReference type="Pfam" id="PF10988">
    <property type="entry name" value="DUF2807"/>
    <property type="match status" value="1"/>
</dbReference>
<keyword evidence="5" id="KW-1185">Reference proteome</keyword>
<reference evidence="5" key="1">
    <citation type="submission" date="2016-11" db="EMBL/GenBank/DDBJ databases">
        <authorList>
            <person name="Varghese N."/>
            <person name="Submissions S."/>
        </authorList>
    </citation>
    <scope>NUCLEOTIDE SEQUENCE [LARGE SCALE GENOMIC DNA]</scope>
    <source>
        <strain evidence="5">CGMCC 1.2749</strain>
    </source>
</reference>
<evidence type="ECO:0000313" key="5">
    <source>
        <dbReference type="Proteomes" id="UP000184092"/>
    </source>
</evidence>
<accession>A0A1M7KMT9</accession>
<evidence type="ECO:0000313" key="4">
    <source>
        <dbReference type="EMBL" id="SHM66776.1"/>
    </source>
</evidence>
<dbReference type="PANTHER" id="PTHR39200:SF1">
    <property type="entry name" value="AUTO-TRANSPORTER ADHESIN HEAD GIN DOMAIN-CONTAINING PROTEIN-RELATED"/>
    <property type="match status" value="1"/>
</dbReference>
<gene>
    <name evidence="4" type="ORF">SAMN05216269_10621</name>
</gene>
<feature type="chain" id="PRO_5009927632" evidence="2">
    <location>
        <begin position="22"/>
        <end position="244"/>
    </location>
</feature>
<dbReference type="OrthoDB" id="5585143at2"/>
<evidence type="ECO:0000256" key="2">
    <source>
        <dbReference type="SAM" id="SignalP"/>
    </source>
</evidence>
<proteinExistence type="predicted"/>
<evidence type="ECO:0000256" key="1">
    <source>
        <dbReference type="SAM" id="MobiDB-lite"/>
    </source>
</evidence>
<feature type="region of interest" description="Disordered" evidence="1">
    <location>
        <begin position="219"/>
        <end position="244"/>
    </location>
</feature>
<dbReference type="AlphaFoldDB" id="A0A1M7KMT9"/>
<dbReference type="EMBL" id="FRCL01000006">
    <property type="protein sequence ID" value="SHM66776.1"/>
    <property type="molecule type" value="Genomic_DNA"/>
</dbReference>
<sequence length="244" mass="25973">MKNSICLFVTSTLLLTTIANAQWSSNQQIKGNGKITSEKRTTVSYDEIMISGFFDVDLVDGKEGAITIKGEGNLLPFIKVQVENNVLKIYADKNKYISTSMGKNIIVTVPFENINQVSLSGSGDLKTRKTIKSKSFIAKLVGSGDLTLDVEANNFEINLSGSGDVVLKGKADNYKSTLNGSGDIDASNLKAKNASVIISGSGDSKVFCSESLHARVSGSGDIEYAGNPKQKDTKVNGSGEISKS</sequence>
<dbReference type="RefSeq" id="WP_073208504.1">
    <property type="nucleotide sequence ID" value="NZ_FRCL01000006.1"/>
</dbReference>
<dbReference type="PANTHER" id="PTHR39200">
    <property type="entry name" value="HYPOTHETICAL EXPORTED PROTEIN"/>
    <property type="match status" value="1"/>
</dbReference>
<dbReference type="Gene3D" id="2.160.20.120">
    <property type="match status" value="1"/>
</dbReference>
<feature type="compositionally biased region" description="Polar residues" evidence="1">
    <location>
        <begin position="235"/>
        <end position="244"/>
    </location>
</feature>
<feature type="signal peptide" evidence="2">
    <location>
        <begin position="1"/>
        <end position="21"/>
    </location>
</feature>
<protein>
    <submittedName>
        <fullName evidence="4">Putative auto-transporter adhesin, head GIN domain</fullName>
    </submittedName>
</protein>
<feature type="domain" description="Putative auto-transporter adhesin head GIN" evidence="3">
    <location>
        <begin position="45"/>
        <end position="228"/>
    </location>
</feature>
<dbReference type="InterPro" id="IPR021255">
    <property type="entry name" value="DUF2807"/>
</dbReference>
<dbReference type="Proteomes" id="UP000184092">
    <property type="component" value="Unassembled WGS sequence"/>
</dbReference>
<organism evidence="4 5">
    <name type="scientific">Flavobacterium xinjiangense</name>
    <dbReference type="NCBI Taxonomy" id="178356"/>
    <lineage>
        <taxon>Bacteria</taxon>
        <taxon>Pseudomonadati</taxon>
        <taxon>Bacteroidota</taxon>
        <taxon>Flavobacteriia</taxon>
        <taxon>Flavobacteriales</taxon>
        <taxon>Flavobacteriaceae</taxon>
        <taxon>Flavobacterium</taxon>
    </lineage>
</organism>
<name>A0A1M7KMT9_9FLAO</name>